<dbReference type="EMBL" id="CAVLEF010000009">
    <property type="protein sequence ID" value="CAK1547263.1"/>
    <property type="molecule type" value="Genomic_DNA"/>
</dbReference>
<dbReference type="PRINTS" id="PR01366">
    <property type="entry name" value="ROYALJELLY"/>
</dbReference>
<dbReference type="Gene3D" id="2.120.10.30">
    <property type="entry name" value="TolB, C-terminal domain"/>
    <property type="match status" value="1"/>
</dbReference>
<dbReference type="PANTHER" id="PTHR10009:SF18">
    <property type="entry name" value="PROTEIN YELLOW-LIKE PROTEIN"/>
    <property type="match status" value="1"/>
</dbReference>
<keyword evidence="4" id="KW-0732">Signal</keyword>
<evidence type="ECO:0008006" key="7">
    <source>
        <dbReference type="Google" id="ProtNLM"/>
    </source>
</evidence>
<evidence type="ECO:0000256" key="2">
    <source>
        <dbReference type="ARBA" id="ARBA00009127"/>
    </source>
</evidence>
<dbReference type="Pfam" id="PF03022">
    <property type="entry name" value="MRJP"/>
    <property type="match status" value="1"/>
</dbReference>
<evidence type="ECO:0000256" key="3">
    <source>
        <dbReference type="ARBA" id="ARBA00022525"/>
    </source>
</evidence>
<name>A0AAV1JE90_9NEOP</name>
<evidence type="ECO:0000256" key="1">
    <source>
        <dbReference type="ARBA" id="ARBA00004613"/>
    </source>
</evidence>
<reference evidence="5 6" key="1">
    <citation type="submission" date="2023-11" db="EMBL/GenBank/DDBJ databases">
        <authorList>
            <person name="Okamura Y."/>
        </authorList>
    </citation>
    <scope>NUCLEOTIDE SEQUENCE [LARGE SCALE GENOMIC DNA]</scope>
</reference>
<keyword evidence="6" id="KW-1185">Reference proteome</keyword>
<dbReference type="AlphaFoldDB" id="A0AAV1JE90"/>
<dbReference type="GO" id="GO:0005576">
    <property type="term" value="C:extracellular region"/>
    <property type="evidence" value="ECO:0007669"/>
    <property type="project" value="UniProtKB-SubCell"/>
</dbReference>
<protein>
    <recommendedName>
        <fullName evidence="7">Yellow-x</fullName>
    </recommendedName>
</protein>
<organism evidence="5 6">
    <name type="scientific">Leptosia nina</name>
    <dbReference type="NCBI Taxonomy" id="320188"/>
    <lineage>
        <taxon>Eukaryota</taxon>
        <taxon>Metazoa</taxon>
        <taxon>Ecdysozoa</taxon>
        <taxon>Arthropoda</taxon>
        <taxon>Hexapoda</taxon>
        <taxon>Insecta</taxon>
        <taxon>Pterygota</taxon>
        <taxon>Neoptera</taxon>
        <taxon>Endopterygota</taxon>
        <taxon>Lepidoptera</taxon>
        <taxon>Glossata</taxon>
        <taxon>Ditrysia</taxon>
        <taxon>Papilionoidea</taxon>
        <taxon>Pieridae</taxon>
        <taxon>Pierinae</taxon>
        <taxon>Leptosia</taxon>
    </lineage>
</organism>
<dbReference type="InterPro" id="IPR011042">
    <property type="entry name" value="6-blade_b-propeller_TolB-like"/>
</dbReference>
<gene>
    <name evidence="5" type="ORF">LNINA_LOCUS6751</name>
</gene>
<comment type="similarity">
    <text evidence="2">Belongs to the major royal jelly protein family.</text>
</comment>
<sequence length="487" mass="54371">MEAGDKRNRVPSHAELRLQPSVALHAPTAIHAPNTALTTMLLVLFAIVAAAAAQNEKSPKSITPHREQFRVIYEWRFIDFEWGSPEERETYLNNSNYIPQNVIISGINFHGDNLFLTLPRMLNGVPATLAMIPAFQNETTAPKLKPFPSWAQNKVGDCESLQFVQNIEIDRNGIMWILDNGRIGTLTQTPDPKCPPSIVLIDLKTGKNEMERIPLPAEIVNPNTTYLNDLVVDNRDGDYAYITDNSAVDPGIIVFRRDDKKIWKLRDKRSMSSVPEATLFRINGTTVNLPVNVDGIALGPQFRAEDDSIDRTVYYCPLASFHLFAINASVLRNESLGERSEGAIRPYVVDLGTKSSQTDGMKMDSTGILFYGLIGNSTIAEWNSTVDFRAGQRTIARDPNYIQWADRFTFDDRGNVYVVVNRLYNFVKNQVSIEEVNYRILRSHTGLKSYIYGEDLMPPGGHGQHGAGSIPKLAASLLLLAVAHLLV</sequence>
<keyword evidence="3" id="KW-0964">Secreted</keyword>
<dbReference type="SUPFAM" id="SSF63829">
    <property type="entry name" value="Calcium-dependent phosphotriesterase"/>
    <property type="match status" value="1"/>
</dbReference>
<proteinExistence type="inferred from homology"/>
<dbReference type="Proteomes" id="UP001497472">
    <property type="component" value="Unassembled WGS sequence"/>
</dbReference>
<comment type="subcellular location">
    <subcellularLocation>
        <location evidence="1">Secreted</location>
    </subcellularLocation>
</comment>
<evidence type="ECO:0000256" key="4">
    <source>
        <dbReference type="ARBA" id="ARBA00022729"/>
    </source>
</evidence>
<dbReference type="PANTHER" id="PTHR10009">
    <property type="entry name" value="PROTEIN YELLOW-RELATED"/>
    <property type="match status" value="1"/>
</dbReference>
<evidence type="ECO:0000313" key="6">
    <source>
        <dbReference type="Proteomes" id="UP001497472"/>
    </source>
</evidence>
<dbReference type="InterPro" id="IPR017996">
    <property type="entry name" value="MRJP/yellow-related"/>
</dbReference>
<evidence type="ECO:0000313" key="5">
    <source>
        <dbReference type="EMBL" id="CAK1547263.1"/>
    </source>
</evidence>
<accession>A0AAV1JE90</accession>
<comment type="caution">
    <text evidence="5">The sequence shown here is derived from an EMBL/GenBank/DDBJ whole genome shotgun (WGS) entry which is preliminary data.</text>
</comment>